<dbReference type="PANTHER" id="PTHR14256">
    <property type="entry name" value="NADH-UBIQUINONE OXIDOREDUCTASE MLRQ SUBUNIT"/>
    <property type="match status" value="1"/>
</dbReference>
<gene>
    <name evidence="1" type="primary">100632171</name>
</gene>
<dbReference type="PANTHER" id="PTHR14256:SF1">
    <property type="entry name" value="GEO09626P1"/>
    <property type="match status" value="1"/>
</dbReference>
<dbReference type="AlphaFoldDB" id="A0A1X7U3Q1"/>
<dbReference type="EnsemblMetazoa" id="Aqu2.1.22400_001">
    <property type="protein sequence ID" value="Aqu2.1.22400_001"/>
    <property type="gene ID" value="Aqu2.1.22400"/>
</dbReference>
<dbReference type="InterPro" id="IPR010530">
    <property type="entry name" value="B12D"/>
</dbReference>
<organism evidence="1">
    <name type="scientific">Amphimedon queenslandica</name>
    <name type="common">Sponge</name>
    <dbReference type="NCBI Taxonomy" id="400682"/>
    <lineage>
        <taxon>Eukaryota</taxon>
        <taxon>Metazoa</taxon>
        <taxon>Porifera</taxon>
        <taxon>Demospongiae</taxon>
        <taxon>Heteroscleromorpha</taxon>
        <taxon>Haplosclerida</taxon>
        <taxon>Niphatidae</taxon>
        <taxon>Amphimedon</taxon>
    </lineage>
</organism>
<evidence type="ECO:0000313" key="2">
    <source>
        <dbReference type="Proteomes" id="UP000007879"/>
    </source>
</evidence>
<dbReference type="OrthoDB" id="5511684at2759"/>
<dbReference type="InParanoid" id="A0A1X7U3Q1"/>
<dbReference type="Pfam" id="PF06522">
    <property type="entry name" value="B12D"/>
    <property type="match status" value="1"/>
</dbReference>
<reference evidence="1" key="2">
    <citation type="submission" date="2017-05" db="UniProtKB">
        <authorList>
            <consortium name="EnsemblMetazoa"/>
        </authorList>
    </citation>
    <scope>IDENTIFICATION</scope>
</reference>
<protein>
    <recommendedName>
        <fullName evidence="3">NADH dehydrogenase [ubiquinone] 1 alpha subcomplex subunit 4</fullName>
    </recommendedName>
</protein>
<evidence type="ECO:0008006" key="3">
    <source>
        <dbReference type="Google" id="ProtNLM"/>
    </source>
</evidence>
<evidence type="ECO:0000313" key="1">
    <source>
        <dbReference type="EnsemblMetazoa" id="Aqu2.1.22400_001"/>
    </source>
</evidence>
<dbReference type="EnsemblMetazoa" id="XM_003389015.2">
    <property type="protein sequence ID" value="XP_003389063.1"/>
    <property type="gene ID" value="LOC100632171"/>
</dbReference>
<sequence length="81" mass="9419">MSKLLKGIRAHPEVIPLIVITGFATSMATFQTLRACNKYPDVSFRRHSNPHPWLNVNRHENLKYVKIMDYSKRPQADPPKF</sequence>
<reference evidence="2" key="1">
    <citation type="journal article" date="2010" name="Nature">
        <title>The Amphimedon queenslandica genome and the evolution of animal complexity.</title>
        <authorList>
            <person name="Srivastava M."/>
            <person name="Simakov O."/>
            <person name="Chapman J."/>
            <person name="Fahey B."/>
            <person name="Gauthier M.E."/>
            <person name="Mitros T."/>
            <person name="Richards G.S."/>
            <person name="Conaco C."/>
            <person name="Dacre M."/>
            <person name="Hellsten U."/>
            <person name="Larroux C."/>
            <person name="Putnam N.H."/>
            <person name="Stanke M."/>
            <person name="Adamska M."/>
            <person name="Darling A."/>
            <person name="Degnan S.M."/>
            <person name="Oakley T.H."/>
            <person name="Plachetzki D.C."/>
            <person name="Zhai Y."/>
            <person name="Adamski M."/>
            <person name="Calcino A."/>
            <person name="Cummins S.F."/>
            <person name="Goodstein D.M."/>
            <person name="Harris C."/>
            <person name="Jackson D.J."/>
            <person name="Leys S.P."/>
            <person name="Shu S."/>
            <person name="Woodcroft B.J."/>
            <person name="Vervoort M."/>
            <person name="Kosik K.S."/>
            <person name="Manning G."/>
            <person name="Degnan B.M."/>
            <person name="Rokhsar D.S."/>
        </authorList>
    </citation>
    <scope>NUCLEOTIDE SEQUENCE [LARGE SCALE GENOMIC DNA]</scope>
</reference>
<accession>A0A1X7U3Q1</accession>
<dbReference type="Proteomes" id="UP000007879">
    <property type="component" value="Unassembled WGS sequence"/>
</dbReference>
<dbReference type="KEGG" id="aqu:100632171"/>
<proteinExistence type="predicted"/>
<keyword evidence="2" id="KW-1185">Reference proteome</keyword>
<name>A0A1X7U3Q1_AMPQE</name>